<feature type="domain" description="Cellulase Ig-like" evidence="9">
    <location>
        <begin position="26"/>
        <end position="105"/>
    </location>
</feature>
<evidence type="ECO:0000259" key="9">
    <source>
        <dbReference type="Pfam" id="PF02927"/>
    </source>
</evidence>
<keyword evidence="5 6" id="KW-0624">Polysaccharide degradation</keyword>
<evidence type="ECO:0000256" key="5">
    <source>
        <dbReference type="ARBA" id="ARBA00023326"/>
    </source>
</evidence>
<dbReference type="Pfam" id="PF02927">
    <property type="entry name" value="CelD_N"/>
    <property type="match status" value="1"/>
</dbReference>
<organism evidence="10 11">
    <name type="scientific">Thiothrix lacustris</name>
    <dbReference type="NCBI Taxonomy" id="525917"/>
    <lineage>
        <taxon>Bacteria</taxon>
        <taxon>Pseudomonadati</taxon>
        <taxon>Pseudomonadota</taxon>
        <taxon>Gammaproteobacteria</taxon>
        <taxon>Thiotrichales</taxon>
        <taxon>Thiotrichaceae</taxon>
        <taxon>Thiothrix</taxon>
    </lineage>
</organism>
<accession>A0ABY9MR49</accession>
<dbReference type="SUPFAM" id="SSF81296">
    <property type="entry name" value="E set domains"/>
    <property type="match status" value="1"/>
</dbReference>
<comment type="similarity">
    <text evidence="1 6 7">Belongs to the glycosyl hydrolase 9 (cellulase E) family.</text>
</comment>
<evidence type="ECO:0000313" key="10">
    <source>
        <dbReference type="EMBL" id="WML90696.1"/>
    </source>
</evidence>
<keyword evidence="11" id="KW-1185">Reference proteome</keyword>
<keyword evidence="3 6" id="KW-0119">Carbohydrate metabolism</keyword>
<dbReference type="EC" id="3.2.1.4" evidence="7"/>
<dbReference type="InterPro" id="IPR033126">
    <property type="entry name" value="Glyco_hydro_9_Asp/Glu_AS"/>
</dbReference>
<sequence length="575" mass="64334">MTCKNLRLLPLLLCCWLTVALAQPEEPRIAVNQVGYLPNATKRAILLNADSTEPLELVQTPGDLLMEKLPLETVPPDSNNLHLTWVDFSKVKLPGEYYLRQGELKSAPFRIGVDIYDNPSWLLQRSYYLQRCGVALQDTLTGLEHAACHTSDALYARRDDINQADDPHPATGGWHDAGDFGKYMATATVTVNRLMSLYLMQPERYQDNALNIPESGNGKPDLLDEVAFELDWMLKMQRMDGAVYRKLAGTEWVSARKPEDDTAQRYIYGISAPETAKFAASMALAARTYRAVSPKDAELYQVAAINAWAWLDKHPNMEIDWQKSDDGGSGKYLSSGTDTETNLEFDDDDRLAAAIELYLATGERQYRDYLQAVAPNTPYTLFEWKDPTALALWHLLTWDKTPELATLRASIKTKLLERADALLATVEDCPLRMANKRLVWGSNKMLAEEGITLLQAWHYTGEARYLDAALDQVDFLFGRNPFALSFVTTVGAHSVQSPLHLFGTAIKRTIPGLLVGGPNVLAQDNIAPRDQGIFSYVDDERAYSVNEYAIDYNAAIIGLLEILAIYQKSPMSQPN</sequence>
<dbReference type="CDD" id="cd02850">
    <property type="entry name" value="E_set_Cellulase_N"/>
    <property type="match status" value="1"/>
</dbReference>
<dbReference type="InterPro" id="IPR008928">
    <property type="entry name" value="6-hairpin_glycosidase_sf"/>
</dbReference>
<evidence type="ECO:0000256" key="3">
    <source>
        <dbReference type="ARBA" id="ARBA00023277"/>
    </source>
</evidence>
<evidence type="ECO:0000256" key="7">
    <source>
        <dbReference type="RuleBase" id="RU361166"/>
    </source>
</evidence>
<reference evidence="10 11" key="1">
    <citation type="submission" date="2023-08" db="EMBL/GenBank/DDBJ databases">
        <title>New molecular markers tilS and rpoB for phylogenetic and monitoring studies of the genus Thiothrix biodiversity.</title>
        <authorList>
            <person name="Ravin N.V."/>
            <person name="Smolyakov D."/>
            <person name="Markov N.D."/>
            <person name="Beletsky A.V."/>
            <person name="Mardanov A.V."/>
            <person name="Rudenko T.S."/>
            <person name="Grabovich M.Y."/>
        </authorList>
    </citation>
    <scope>NUCLEOTIDE SEQUENCE [LARGE SCALE GENOMIC DNA]</scope>
    <source>
        <strain evidence="10 11">MK1</strain>
    </source>
</reference>
<dbReference type="Pfam" id="PF00759">
    <property type="entry name" value="Glyco_hydro_9"/>
    <property type="match status" value="1"/>
</dbReference>
<name>A0ABY9MR49_9GAMM</name>
<dbReference type="SUPFAM" id="SSF48208">
    <property type="entry name" value="Six-hairpin glycosidases"/>
    <property type="match status" value="1"/>
</dbReference>
<keyword evidence="2 6" id="KW-0378">Hydrolase</keyword>
<gene>
    <name evidence="10" type="ORF">RCF98_17240</name>
</gene>
<keyword evidence="7" id="KW-0136">Cellulose degradation</keyword>
<evidence type="ECO:0000256" key="4">
    <source>
        <dbReference type="ARBA" id="ARBA00023295"/>
    </source>
</evidence>
<dbReference type="InterPro" id="IPR013783">
    <property type="entry name" value="Ig-like_fold"/>
</dbReference>
<dbReference type="PROSITE" id="PS00698">
    <property type="entry name" value="GH9_3"/>
    <property type="match status" value="1"/>
</dbReference>
<dbReference type="InterPro" id="IPR012341">
    <property type="entry name" value="6hp_glycosidase-like_sf"/>
</dbReference>
<evidence type="ECO:0000256" key="1">
    <source>
        <dbReference type="ARBA" id="ARBA00007072"/>
    </source>
</evidence>
<feature type="domain" description="Glycoside hydrolase family 9" evidence="8">
    <location>
        <begin position="125"/>
        <end position="560"/>
    </location>
</feature>
<evidence type="ECO:0000259" key="8">
    <source>
        <dbReference type="Pfam" id="PF00759"/>
    </source>
</evidence>
<dbReference type="Gene3D" id="2.60.40.10">
    <property type="entry name" value="Immunoglobulins"/>
    <property type="match status" value="1"/>
</dbReference>
<keyword evidence="4 6" id="KW-0326">Glycosidase</keyword>
<keyword evidence="7" id="KW-0732">Signal</keyword>
<dbReference type="InterPro" id="IPR001701">
    <property type="entry name" value="Glyco_hydro_9"/>
</dbReference>
<feature type="signal peptide" evidence="7">
    <location>
        <begin position="1"/>
        <end position="22"/>
    </location>
</feature>
<dbReference type="RefSeq" id="WP_308895227.1">
    <property type="nucleotide sequence ID" value="NZ_CP133218.1"/>
</dbReference>
<comment type="catalytic activity">
    <reaction evidence="7">
        <text>Endohydrolysis of (1-&gt;4)-beta-D-glucosidic linkages in cellulose, lichenin and cereal beta-D-glucans.</text>
        <dbReference type="EC" id="3.2.1.4"/>
    </reaction>
</comment>
<evidence type="ECO:0000256" key="2">
    <source>
        <dbReference type="ARBA" id="ARBA00022801"/>
    </source>
</evidence>
<feature type="active site" evidence="6">
    <location>
        <position position="538"/>
    </location>
</feature>
<dbReference type="InterPro" id="IPR014756">
    <property type="entry name" value="Ig_E-set"/>
</dbReference>
<dbReference type="EMBL" id="CP133218">
    <property type="protein sequence ID" value="WML90696.1"/>
    <property type="molecule type" value="Genomic_DNA"/>
</dbReference>
<proteinExistence type="inferred from homology"/>
<evidence type="ECO:0000256" key="6">
    <source>
        <dbReference type="PROSITE-ProRule" id="PRU10060"/>
    </source>
</evidence>
<dbReference type="Gene3D" id="1.50.10.10">
    <property type="match status" value="1"/>
</dbReference>
<feature type="active site" evidence="6">
    <location>
        <position position="547"/>
    </location>
</feature>
<feature type="chain" id="PRO_5044990155" description="Endoglucanase" evidence="7">
    <location>
        <begin position="23"/>
        <end position="575"/>
    </location>
</feature>
<dbReference type="Proteomes" id="UP001236657">
    <property type="component" value="Chromosome"/>
</dbReference>
<dbReference type="InterPro" id="IPR004197">
    <property type="entry name" value="Cellulase_Ig-like"/>
</dbReference>
<evidence type="ECO:0000313" key="11">
    <source>
        <dbReference type="Proteomes" id="UP001236657"/>
    </source>
</evidence>
<dbReference type="GO" id="GO:0016787">
    <property type="term" value="F:hydrolase activity"/>
    <property type="evidence" value="ECO:0007669"/>
    <property type="project" value="UniProtKB-KW"/>
</dbReference>
<dbReference type="PANTHER" id="PTHR22298">
    <property type="entry name" value="ENDO-1,4-BETA-GLUCANASE"/>
    <property type="match status" value="1"/>
</dbReference>
<protein>
    <recommendedName>
        <fullName evidence="7">Endoglucanase</fullName>
        <ecNumber evidence="7">3.2.1.4</ecNumber>
    </recommendedName>
</protein>